<organism evidence="2 3">
    <name type="scientific">Aureobasidium pullulans</name>
    <name type="common">Black yeast</name>
    <name type="synonym">Pullularia pullulans</name>
    <dbReference type="NCBI Taxonomy" id="5580"/>
    <lineage>
        <taxon>Eukaryota</taxon>
        <taxon>Fungi</taxon>
        <taxon>Dikarya</taxon>
        <taxon>Ascomycota</taxon>
        <taxon>Pezizomycotina</taxon>
        <taxon>Dothideomycetes</taxon>
        <taxon>Dothideomycetidae</taxon>
        <taxon>Dothideales</taxon>
        <taxon>Saccotheciaceae</taxon>
        <taxon>Aureobasidium</taxon>
    </lineage>
</organism>
<dbReference type="Proteomes" id="UP000304928">
    <property type="component" value="Unassembled WGS sequence"/>
</dbReference>
<comment type="caution">
    <text evidence="2">The sequence shown here is derived from an EMBL/GenBank/DDBJ whole genome shotgun (WGS) entry which is preliminary data.</text>
</comment>
<gene>
    <name evidence="2" type="ORF">D6D15_08612</name>
</gene>
<dbReference type="EMBL" id="QZAR01000209">
    <property type="protein sequence ID" value="THW84742.1"/>
    <property type="molecule type" value="Genomic_DNA"/>
</dbReference>
<feature type="compositionally biased region" description="Basic residues" evidence="1">
    <location>
        <begin position="236"/>
        <end position="245"/>
    </location>
</feature>
<accession>A0A4S9AWT9</accession>
<sequence length="480" mass="53433">MNSSNKDGSAMQENLLAFAANALSLSAQHHAETDNAWFYRFGWNFFRSDPSQTAHEARANYLYLHIIFLRYSNSTTPTNTGSGTVLKMCLGENRTTQCANCNIKTFEKFIWLGCASGKQSPPSDWTELNATCPSTVIDTVRLNRCTGCEIALREMQLNIPDPANNPGPARSFHPEDPTCSHPPLPTYDWSQTMAMTCTPRADTPTSSTNQSPVDTTTKTTDKLSKISRLGAPLKRMLSRRARTRPSRASSPTSSVYPTSSGKHQALNSASRSVPTPQPQFIQTPRGPHANPLRSNPVDPNIFRPTNIQVVPEYSPNLPGYEQSQASEQPPSFLIARAADNCDLWDASTAAADWQRAFQNYDRGVQPRLNSLIARANRITTPNTALNLLSLIAAELDRIRTDAERIAVFVLRTESDNFHILSNYETLLTTADSRNRMQSRIIGMEELYGRLTTSADYMIQFVAYRMNAYLAHAEKVISELE</sequence>
<reference evidence="2 3" key="1">
    <citation type="submission" date="2018-10" db="EMBL/GenBank/DDBJ databases">
        <title>Fifty Aureobasidium pullulans genomes reveal a recombining polyextremotolerant generalist.</title>
        <authorList>
            <person name="Gostincar C."/>
            <person name="Turk M."/>
            <person name="Zajc J."/>
            <person name="Gunde-Cimerman N."/>
        </authorList>
    </citation>
    <scope>NUCLEOTIDE SEQUENCE [LARGE SCALE GENOMIC DNA]</scope>
    <source>
        <strain evidence="2 3">EXF-10507</strain>
    </source>
</reference>
<feature type="region of interest" description="Disordered" evidence="1">
    <location>
        <begin position="197"/>
        <end position="291"/>
    </location>
</feature>
<name>A0A4S9AWT9_AURPU</name>
<feature type="compositionally biased region" description="Polar residues" evidence="1">
    <location>
        <begin position="261"/>
        <end position="282"/>
    </location>
</feature>
<proteinExistence type="predicted"/>
<evidence type="ECO:0000313" key="3">
    <source>
        <dbReference type="Proteomes" id="UP000304928"/>
    </source>
</evidence>
<feature type="compositionally biased region" description="Low complexity" evidence="1">
    <location>
        <begin position="246"/>
        <end position="260"/>
    </location>
</feature>
<feature type="region of interest" description="Disordered" evidence="1">
    <location>
        <begin position="161"/>
        <end position="185"/>
    </location>
</feature>
<evidence type="ECO:0000256" key="1">
    <source>
        <dbReference type="SAM" id="MobiDB-lite"/>
    </source>
</evidence>
<dbReference type="AlphaFoldDB" id="A0A4S9AWT9"/>
<protein>
    <submittedName>
        <fullName evidence="2">Uncharacterized protein</fullName>
    </submittedName>
</protein>
<evidence type="ECO:0000313" key="2">
    <source>
        <dbReference type="EMBL" id="THW84742.1"/>
    </source>
</evidence>
<feature type="compositionally biased region" description="Polar residues" evidence="1">
    <location>
        <begin position="203"/>
        <end position="213"/>
    </location>
</feature>